<evidence type="ECO:0000256" key="1">
    <source>
        <dbReference type="ARBA" id="ARBA00004429"/>
    </source>
</evidence>
<feature type="transmembrane region" description="Helical" evidence="9">
    <location>
        <begin position="20"/>
        <end position="45"/>
    </location>
</feature>
<evidence type="ECO:0000256" key="7">
    <source>
        <dbReference type="ARBA" id="ARBA00023136"/>
    </source>
</evidence>
<evidence type="ECO:0000256" key="2">
    <source>
        <dbReference type="ARBA" id="ARBA00022448"/>
    </source>
</evidence>
<feature type="domain" description="Tripartite ATP-independent periplasmic transporters DctQ component" evidence="10">
    <location>
        <begin position="28"/>
        <end position="157"/>
    </location>
</feature>
<organism evidence="11 12">
    <name type="scientific">Cytobacillus horneckiae</name>
    <dbReference type="NCBI Taxonomy" id="549687"/>
    <lineage>
        <taxon>Bacteria</taxon>
        <taxon>Bacillati</taxon>
        <taxon>Bacillota</taxon>
        <taxon>Bacilli</taxon>
        <taxon>Bacillales</taxon>
        <taxon>Bacillaceae</taxon>
        <taxon>Cytobacillus</taxon>
    </lineage>
</organism>
<dbReference type="GO" id="GO:0005886">
    <property type="term" value="C:plasma membrane"/>
    <property type="evidence" value="ECO:0007669"/>
    <property type="project" value="UniProtKB-SubCell"/>
</dbReference>
<evidence type="ECO:0000256" key="9">
    <source>
        <dbReference type="SAM" id="Phobius"/>
    </source>
</evidence>
<evidence type="ECO:0000256" key="3">
    <source>
        <dbReference type="ARBA" id="ARBA00022475"/>
    </source>
</evidence>
<feature type="transmembrane region" description="Helical" evidence="9">
    <location>
        <begin position="51"/>
        <end position="68"/>
    </location>
</feature>
<keyword evidence="6 9" id="KW-1133">Transmembrane helix</keyword>
<evidence type="ECO:0000256" key="5">
    <source>
        <dbReference type="ARBA" id="ARBA00022692"/>
    </source>
</evidence>
<accession>A0A2N0ZIS7</accession>
<comment type="caution">
    <text evidence="11">The sequence shown here is derived from an EMBL/GenBank/DDBJ whole genome shotgun (WGS) entry which is preliminary data.</text>
</comment>
<gene>
    <name evidence="11" type="ORF">CWS20_09115</name>
</gene>
<dbReference type="AlphaFoldDB" id="A0A2N0ZIS7"/>
<evidence type="ECO:0000313" key="11">
    <source>
        <dbReference type="EMBL" id="PKG29420.1"/>
    </source>
</evidence>
<evidence type="ECO:0000256" key="8">
    <source>
        <dbReference type="ARBA" id="ARBA00038436"/>
    </source>
</evidence>
<keyword evidence="4" id="KW-0997">Cell inner membrane</keyword>
<reference evidence="11 12" key="1">
    <citation type="journal article" date="2010" name="Int. J. Syst. Evol. Microbiol.">
        <title>Bacillus horneckiae sp. nov., isolated from a spacecraft-assembly clean room.</title>
        <authorList>
            <person name="Vaishampayan P."/>
            <person name="Probst A."/>
            <person name="Krishnamurthi S."/>
            <person name="Ghosh S."/>
            <person name="Osman S."/>
            <person name="McDowall A."/>
            <person name="Ruckmani A."/>
            <person name="Mayilraj S."/>
            <person name="Venkateswaran K."/>
        </authorList>
    </citation>
    <scope>NUCLEOTIDE SEQUENCE [LARGE SCALE GENOMIC DNA]</scope>
    <source>
        <strain evidence="12">1PO1SC</strain>
    </source>
</reference>
<dbReference type="EMBL" id="PISD01000016">
    <property type="protein sequence ID" value="PKG29420.1"/>
    <property type="molecule type" value="Genomic_DNA"/>
</dbReference>
<evidence type="ECO:0000259" key="10">
    <source>
        <dbReference type="Pfam" id="PF04290"/>
    </source>
</evidence>
<keyword evidence="5 9" id="KW-0812">Transmembrane</keyword>
<keyword evidence="12" id="KW-1185">Reference proteome</keyword>
<protein>
    <submittedName>
        <fullName evidence="11">TRAP transporter small permease</fullName>
    </submittedName>
</protein>
<keyword evidence="3" id="KW-1003">Cell membrane</keyword>
<evidence type="ECO:0000313" key="12">
    <source>
        <dbReference type="Proteomes" id="UP000233343"/>
    </source>
</evidence>
<comment type="subcellular location">
    <subcellularLocation>
        <location evidence="1">Cell inner membrane</location>
        <topology evidence="1">Multi-pass membrane protein</topology>
    </subcellularLocation>
</comment>
<sequence>MGVKYLEKTIQLLTTITKYIALSTMTFMMLFIAFAVLSRLFFSPIVGDIELVQLGMVVMIMCGLAYTQQVDGHITIEILANKMSKRAQTILDILGALLTFCVTLAFAYIYLEVAITHQNDMRLTTNLLEIPFYPFDFIIVIGLFMWGLEALLKFLRSCLLLFQSNSKES</sequence>
<keyword evidence="2" id="KW-0813">Transport</keyword>
<proteinExistence type="inferred from homology"/>
<evidence type="ECO:0000256" key="6">
    <source>
        <dbReference type="ARBA" id="ARBA00022989"/>
    </source>
</evidence>
<feature type="transmembrane region" description="Helical" evidence="9">
    <location>
        <begin position="89"/>
        <end position="111"/>
    </location>
</feature>
<dbReference type="Proteomes" id="UP000233343">
    <property type="component" value="Unassembled WGS sequence"/>
</dbReference>
<name>A0A2N0ZIS7_9BACI</name>
<keyword evidence="7 9" id="KW-0472">Membrane</keyword>
<feature type="transmembrane region" description="Helical" evidence="9">
    <location>
        <begin position="131"/>
        <end position="152"/>
    </location>
</feature>
<comment type="similarity">
    <text evidence="8">Belongs to the TRAP transporter small permease family.</text>
</comment>
<dbReference type="PANTHER" id="PTHR35011">
    <property type="entry name" value="2,3-DIKETO-L-GULONATE TRAP TRANSPORTER SMALL PERMEASE PROTEIN YIAM"/>
    <property type="match status" value="1"/>
</dbReference>
<evidence type="ECO:0000256" key="4">
    <source>
        <dbReference type="ARBA" id="ARBA00022519"/>
    </source>
</evidence>
<dbReference type="Pfam" id="PF04290">
    <property type="entry name" value="DctQ"/>
    <property type="match status" value="1"/>
</dbReference>
<dbReference type="InterPro" id="IPR007387">
    <property type="entry name" value="TRAP_DctQ"/>
</dbReference>
<dbReference type="InterPro" id="IPR055348">
    <property type="entry name" value="DctQ"/>
</dbReference>